<gene>
    <name evidence="1" type="ORF">Sangu_2764800</name>
</gene>
<reference evidence="1" key="2">
    <citation type="journal article" date="2024" name="Plant">
        <title>Genomic evolution and insights into agronomic trait innovations of Sesamum species.</title>
        <authorList>
            <person name="Miao H."/>
            <person name="Wang L."/>
            <person name="Qu L."/>
            <person name="Liu H."/>
            <person name="Sun Y."/>
            <person name="Le M."/>
            <person name="Wang Q."/>
            <person name="Wei S."/>
            <person name="Zheng Y."/>
            <person name="Lin W."/>
            <person name="Duan Y."/>
            <person name="Cao H."/>
            <person name="Xiong S."/>
            <person name="Wang X."/>
            <person name="Wei L."/>
            <person name="Li C."/>
            <person name="Ma Q."/>
            <person name="Ju M."/>
            <person name="Zhao R."/>
            <person name="Li G."/>
            <person name="Mu C."/>
            <person name="Tian Q."/>
            <person name="Mei H."/>
            <person name="Zhang T."/>
            <person name="Gao T."/>
            <person name="Zhang H."/>
        </authorList>
    </citation>
    <scope>NUCLEOTIDE SEQUENCE</scope>
    <source>
        <strain evidence="1">G01</strain>
    </source>
</reference>
<name>A0AAW2IV93_9LAMI</name>
<evidence type="ECO:0000313" key="1">
    <source>
        <dbReference type="EMBL" id="KAL0285763.1"/>
    </source>
</evidence>
<dbReference type="PANTHER" id="PTHR10775">
    <property type="entry name" value="OS08G0208400 PROTEIN"/>
    <property type="match status" value="1"/>
</dbReference>
<dbReference type="AlphaFoldDB" id="A0AAW2IV93"/>
<comment type="caution">
    <text evidence="1">The sequence shown here is derived from an EMBL/GenBank/DDBJ whole genome shotgun (WGS) entry which is preliminary data.</text>
</comment>
<dbReference type="InterPro" id="IPR004242">
    <property type="entry name" value="Transposase_21"/>
</dbReference>
<reference evidence="1" key="1">
    <citation type="submission" date="2020-06" db="EMBL/GenBank/DDBJ databases">
        <authorList>
            <person name="Li T."/>
            <person name="Hu X."/>
            <person name="Zhang T."/>
            <person name="Song X."/>
            <person name="Zhang H."/>
            <person name="Dai N."/>
            <person name="Sheng W."/>
            <person name="Hou X."/>
            <person name="Wei L."/>
        </authorList>
    </citation>
    <scope>NUCLEOTIDE SEQUENCE</scope>
    <source>
        <strain evidence="1">G01</strain>
        <tissue evidence="1">Leaf</tissue>
    </source>
</reference>
<sequence>MLRAELFCFFSRRFPDDGTRSCPMDAGTGSYIYDGGGPYDYDESGLTDHFSNIVHAANQPLWDGLQPISIGVVFEILPSNHTLPGDYYNTKKLVKDLGLPVEKIHACKNGCVLYSKDDIDLGYCKICGDGRYKPARGRDPHKKRSPYAVLRYLPLTPHLQRLYSSRATAEHMTWHATHQIDEGSICHPSDVRAWKYFDRIYPDFTEEPRNIRLGLCTDGFTPHSQYGHAVQVSLGRSSLRHEDAPKLSPR</sequence>
<dbReference type="Pfam" id="PF02992">
    <property type="entry name" value="Transposase_21"/>
    <property type="match status" value="1"/>
</dbReference>
<protein>
    <submittedName>
        <fullName evidence="1">Uncharacterized protein</fullName>
    </submittedName>
</protein>
<dbReference type="PANTHER" id="PTHR10775:SF182">
    <property type="entry name" value="TRANSPOSON, EN_SPM-LIKE, TRANSPOSASE-ASSOCIATED DOMAIN PROTEIN-RELATED"/>
    <property type="match status" value="1"/>
</dbReference>
<organism evidence="1">
    <name type="scientific">Sesamum angustifolium</name>
    <dbReference type="NCBI Taxonomy" id="2727405"/>
    <lineage>
        <taxon>Eukaryota</taxon>
        <taxon>Viridiplantae</taxon>
        <taxon>Streptophyta</taxon>
        <taxon>Embryophyta</taxon>
        <taxon>Tracheophyta</taxon>
        <taxon>Spermatophyta</taxon>
        <taxon>Magnoliopsida</taxon>
        <taxon>eudicotyledons</taxon>
        <taxon>Gunneridae</taxon>
        <taxon>Pentapetalae</taxon>
        <taxon>asterids</taxon>
        <taxon>lamiids</taxon>
        <taxon>Lamiales</taxon>
        <taxon>Pedaliaceae</taxon>
        <taxon>Sesamum</taxon>
    </lineage>
</organism>
<proteinExistence type="predicted"/>
<dbReference type="EMBL" id="JACGWK010001573">
    <property type="protein sequence ID" value="KAL0285763.1"/>
    <property type="molecule type" value="Genomic_DNA"/>
</dbReference>
<accession>A0AAW2IV93</accession>